<reference evidence="2 3" key="1">
    <citation type="journal article" date="2019" name="Environ. Microbiol.">
        <title>Species interactions and distinct microbial communities in high Arctic permafrost affected cryosols are associated with the CH4 and CO2 gas fluxes.</title>
        <authorList>
            <person name="Altshuler I."/>
            <person name="Hamel J."/>
            <person name="Turney S."/>
            <person name="Magnuson E."/>
            <person name="Levesque R."/>
            <person name="Greer C."/>
            <person name="Whyte L.G."/>
        </authorList>
    </citation>
    <scope>NUCLEOTIDE SEQUENCE [LARGE SCALE GENOMIC DNA]</scope>
    <source>
        <strain evidence="2 3">E6.1</strain>
    </source>
</reference>
<evidence type="ECO:0000256" key="1">
    <source>
        <dbReference type="RuleBase" id="RU003860"/>
    </source>
</evidence>
<organism evidence="2 3">
    <name type="scientific">Sphingomonas glacialis</name>
    <dbReference type="NCBI Taxonomy" id="658225"/>
    <lineage>
        <taxon>Bacteria</taxon>
        <taxon>Pseudomonadati</taxon>
        <taxon>Pseudomonadota</taxon>
        <taxon>Alphaproteobacteria</taxon>
        <taxon>Sphingomonadales</taxon>
        <taxon>Sphingomonadaceae</taxon>
        <taxon>Sphingomonas</taxon>
    </lineage>
</organism>
<proteinExistence type="inferred from homology"/>
<dbReference type="PANTHER" id="PTHR46230">
    <property type="match status" value="1"/>
</dbReference>
<dbReference type="Gene3D" id="3.30.300.90">
    <property type="entry name" value="BolA-like"/>
    <property type="match status" value="1"/>
</dbReference>
<dbReference type="PANTHER" id="PTHR46230:SF7">
    <property type="entry name" value="BOLA-LIKE PROTEIN 1"/>
    <property type="match status" value="1"/>
</dbReference>
<evidence type="ECO:0000313" key="2">
    <source>
        <dbReference type="EMBL" id="TPG56422.1"/>
    </source>
</evidence>
<evidence type="ECO:0000313" key="3">
    <source>
        <dbReference type="Proteomes" id="UP000319931"/>
    </source>
</evidence>
<dbReference type="Pfam" id="PF01722">
    <property type="entry name" value="BolA"/>
    <property type="match status" value="1"/>
</dbReference>
<gene>
    <name evidence="2" type="ORF">EAH76_02400</name>
</gene>
<comment type="similarity">
    <text evidence="1">Belongs to the BolA/IbaG family.</text>
</comment>
<dbReference type="Proteomes" id="UP000319931">
    <property type="component" value="Unassembled WGS sequence"/>
</dbReference>
<dbReference type="AlphaFoldDB" id="A0A502G4G3"/>
<name>A0A502G4G3_9SPHN</name>
<accession>A0A502G4G3</accession>
<dbReference type="PIRSF" id="PIRSF003113">
    <property type="entry name" value="BolA"/>
    <property type="match status" value="1"/>
</dbReference>
<dbReference type="InterPro" id="IPR036065">
    <property type="entry name" value="BolA-like_sf"/>
</dbReference>
<sequence>MTDPATAPAPIPASISRPLVEEIRERLVAALAPTALEVSNDSAQHAGHLGDDGTGESHFSVDVAAPVFSGLSRVARQRLVNQALADLLRERIHALAIRARAPGE</sequence>
<dbReference type="RefSeq" id="WP_140847550.1">
    <property type="nucleotide sequence ID" value="NZ_RCZC01000001.1"/>
</dbReference>
<keyword evidence="3" id="KW-1185">Reference proteome</keyword>
<dbReference type="GO" id="GO:0016226">
    <property type="term" value="P:iron-sulfur cluster assembly"/>
    <property type="evidence" value="ECO:0007669"/>
    <property type="project" value="TreeGrafter"/>
</dbReference>
<dbReference type="InterPro" id="IPR002634">
    <property type="entry name" value="BolA"/>
</dbReference>
<dbReference type="OrthoDB" id="9811118at2"/>
<protein>
    <submittedName>
        <fullName evidence="2">BolA family transcriptional regulator</fullName>
    </submittedName>
</protein>
<dbReference type="SUPFAM" id="SSF82657">
    <property type="entry name" value="BolA-like"/>
    <property type="match status" value="1"/>
</dbReference>
<comment type="caution">
    <text evidence="2">The sequence shown here is derived from an EMBL/GenBank/DDBJ whole genome shotgun (WGS) entry which is preliminary data.</text>
</comment>
<dbReference type="EMBL" id="RCZC01000001">
    <property type="protein sequence ID" value="TPG56422.1"/>
    <property type="molecule type" value="Genomic_DNA"/>
</dbReference>